<keyword evidence="2" id="KW-1185">Reference proteome</keyword>
<dbReference type="Proteomes" id="UP001165064">
    <property type="component" value="Unassembled WGS sequence"/>
</dbReference>
<dbReference type="EMBL" id="BSXS01016953">
    <property type="protein sequence ID" value="GMF08400.1"/>
    <property type="molecule type" value="Genomic_DNA"/>
</dbReference>
<name>A0ACB5UDB0_AMBMO</name>
<accession>A0ACB5UDB0</accession>
<comment type="caution">
    <text evidence="1">The sequence shown here is derived from an EMBL/GenBank/DDBJ whole genome shotgun (WGS) entry which is preliminary data.</text>
</comment>
<gene>
    <name evidence="1" type="ORF">Amon02_001324700</name>
</gene>
<sequence length="67" mass="7481">MAVTVGINGFGRIGRLVLRVALTRKDLKIVAINDPFIAAEYAAYMFKYDSTHDYCLPRKRPSSNSMG</sequence>
<organism evidence="1 2">
    <name type="scientific">Ambrosiozyma monospora</name>
    <name type="common">Yeast</name>
    <name type="synonym">Endomycopsis monosporus</name>
    <dbReference type="NCBI Taxonomy" id="43982"/>
    <lineage>
        <taxon>Eukaryota</taxon>
        <taxon>Fungi</taxon>
        <taxon>Dikarya</taxon>
        <taxon>Ascomycota</taxon>
        <taxon>Saccharomycotina</taxon>
        <taxon>Pichiomycetes</taxon>
        <taxon>Pichiales</taxon>
        <taxon>Pichiaceae</taxon>
        <taxon>Ambrosiozyma</taxon>
    </lineage>
</organism>
<evidence type="ECO:0000313" key="1">
    <source>
        <dbReference type="EMBL" id="GMF08400.1"/>
    </source>
</evidence>
<reference evidence="1" key="1">
    <citation type="submission" date="2023-04" db="EMBL/GenBank/DDBJ databases">
        <title>Ambrosiozyma monospora NBRC 10751.</title>
        <authorList>
            <person name="Ichikawa N."/>
            <person name="Sato H."/>
            <person name="Tonouchi N."/>
        </authorList>
    </citation>
    <scope>NUCLEOTIDE SEQUENCE</scope>
    <source>
        <strain evidence="1">NBRC 10751</strain>
    </source>
</reference>
<protein>
    <submittedName>
        <fullName evidence="1">Unnamed protein product</fullName>
    </submittedName>
</protein>
<proteinExistence type="predicted"/>
<evidence type="ECO:0000313" key="2">
    <source>
        <dbReference type="Proteomes" id="UP001165064"/>
    </source>
</evidence>